<dbReference type="GO" id="GO:0016020">
    <property type="term" value="C:membrane"/>
    <property type="evidence" value="ECO:0007669"/>
    <property type="project" value="InterPro"/>
</dbReference>
<proteinExistence type="inferred from homology"/>
<dbReference type="PANTHER" id="PTHR10989">
    <property type="entry name" value="ANDROGEN-INDUCED PROTEIN 1-RELATED"/>
    <property type="match status" value="1"/>
</dbReference>
<evidence type="ECO:0000256" key="5">
    <source>
        <dbReference type="ARBA" id="ARBA00022989"/>
    </source>
</evidence>
<comment type="catalytic activity">
    <reaction evidence="7">
        <text>12-hexadecanoyloxy-octadecanoate + H2O = 12-hydroxyoctadecanoate + hexadecanoate + H(+)</text>
        <dbReference type="Rhea" id="RHEA:52056"/>
        <dbReference type="ChEBI" id="CHEBI:7896"/>
        <dbReference type="ChEBI" id="CHEBI:15377"/>
        <dbReference type="ChEBI" id="CHEBI:15378"/>
        <dbReference type="ChEBI" id="CHEBI:83677"/>
        <dbReference type="ChEBI" id="CHEBI:84201"/>
    </reaction>
    <physiologicalReaction direction="left-to-right" evidence="7">
        <dbReference type="Rhea" id="RHEA:52057"/>
    </physiologicalReaction>
</comment>
<dbReference type="OrthoDB" id="1898221at2759"/>
<evidence type="ECO:0000256" key="17">
    <source>
        <dbReference type="SAM" id="Phobius"/>
    </source>
</evidence>
<feature type="transmembrane region" description="Helical" evidence="17">
    <location>
        <begin position="144"/>
        <end position="163"/>
    </location>
</feature>
<feature type="transmembrane region" description="Helical" evidence="17">
    <location>
        <begin position="35"/>
        <end position="61"/>
    </location>
</feature>
<dbReference type="GO" id="GO:0012505">
    <property type="term" value="C:endomembrane system"/>
    <property type="evidence" value="ECO:0007669"/>
    <property type="project" value="UniProtKB-SubCell"/>
</dbReference>
<evidence type="ECO:0000256" key="15">
    <source>
        <dbReference type="ARBA" id="ARBA00049322"/>
    </source>
</evidence>
<evidence type="ECO:0000256" key="6">
    <source>
        <dbReference type="ARBA" id="ARBA00023136"/>
    </source>
</evidence>
<dbReference type="Pfam" id="PF04750">
    <property type="entry name" value="Far-17a_AIG1"/>
    <property type="match status" value="1"/>
</dbReference>
<evidence type="ECO:0000256" key="1">
    <source>
        <dbReference type="ARBA" id="ARBA00000923"/>
    </source>
</evidence>
<comment type="catalytic activity">
    <reaction evidence="1">
        <text>9-(9Z-hexadecenoyloxy)-octadecanoate + H2O = (9Z)-hexadecenoate + 9-hydroxy-octadecanoate + H(+)</text>
        <dbReference type="Rhea" id="RHEA:52068"/>
        <dbReference type="ChEBI" id="CHEBI:15377"/>
        <dbReference type="ChEBI" id="CHEBI:15378"/>
        <dbReference type="ChEBI" id="CHEBI:32372"/>
        <dbReference type="ChEBI" id="CHEBI:136286"/>
        <dbReference type="ChEBI" id="CHEBI:136309"/>
    </reaction>
    <physiologicalReaction direction="left-to-right" evidence="1">
        <dbReference type="Rhea" id="RHEA:52069"/>
    </physiologicalReaction>
</comment>
<keyword evidence="4 17" id="KW-0812">Transmembrane</keyword>
<evidence type="ECO:0000256" key="12">
    <source>
        <dbReference type="ARBA" id="ARBA00048800"/>
    </source>
</evidence>
<comment type="caution">
    <text evidence="18">The sequence shown here is derived from an EMBL/GenBank/DDBJ whole genome shotgun (WGS) entry which is preliminary data.</text>
</comment>
<feature type="transmembrane region" description="Helical" evidence="17">
    <location>
        <begin position="183"/>
        <end position="206"/>
    </location>
</feature>
<dbReference type="AlphaFoldDB" id="A0A9P1NC80"/>
<comment type="catalytic activity">
    <reaction evidence="10">
        <text>12-octadecanoyloxy-octadecanoate + H2O = 12-hydroxyoctadecanoate + octadecanoate + H(+)</text>
        <dbReference type="Rhea" id="RHEA:52080"/>
        <dbReference type="ChEBI" id="CHEBI:15377"/>
        <dbReference type="ChEBI" id="CHEBI:15378"/>
        <dbReference type="ChEBI" id="CHEBI:25629"/>
        <dbReference type="ChEBI" id="CHEBI:84201"/>
        <dbReference type="ChEBI" id="CHEBI:136330"/>
    </reaction>
    <physiologicalReaction direction="left-to-right" evidence="10">
        <dbReference type="Rhea" id="RHEA:52081"/>
    </physiologicalReaction>
</comment>
<keyword evidence="5 17" id="KW-1133">Transmembrane helix</keyword>
<evidence type="ECO:0000256" key="13">
    <source>
        <dbReference type="ARBA" id="ARBA00049221"/>
    </source>
</evidence>
<evidence type="ECO:0000256" key="9">
    <source>
        <dbReference type="ARBA" id="ARBA00047863"/>
    </source>
</evidence>
<feature type="transmembrane region" description="Helical" evidence="17">
    <location>
        <begin position="73"/>
        <end position="93"/>
    </location>
</feature>
<evidence type="ECO:0000256" key="16">
    <source>
        <dbReference type="ARBA" id="ARBA00049428"/>
    </source>
</evidence>
<reference evidence="18" key="1">
    <citation type="submission" date="2022-11" db="EMBL/GenBank/DDBJ databases">
        <authorList>
            <person name="Kikuchi T."/>
        </authorList>
    </citation>
    <scope>NUCLEOTIDE SEQUENCE</scope>
    <source>
        <strain evidence="18">PS1010</strain>
    </source>
</reference>
<dbReference type="Proteomes" id="UP001152747">
    <property type="component" value="Unassembled WGS sequence"/>
</dbReference>
<dbReference type="InterPro" id="IPR006838">
    <property type="entry name" value="ADTRP_AIG1"/>
</dbReference>
<evidence type="ECO:0000256" key="8">
    <source>
        <dbReference type="ARBA" id="ARBA00047427"/>
    </source>
</evidence>
<evidence type="ECO:0000313" key="19">
    <source>
        <dbReference type="Proteomes" id="UP001152747"/>
    </source>
</evidence>
<comment type="catalytic activity">
    <reaction evidence="11">
        <text>12-(9Z-octadecenoyloxy)-octadecanoate + H2O = 12-hydroxyoctadecanoate + (9Z)-octadecenoate + H(+)</text>
        <dbReference type="Rhea" id="RHEA:52060"/>
        <dbReference type="ChEBI" id="CHEBI:15377"/>
        <dbReference type="ChEBI" id="CHEBI:15378"/>
        <dbReference type="ChEBI" id="CHEBI:30823"/>
        <dbReference type="ChEBI" id="CHEBI:84201"/>
        <dbReference type="ChEBI" id="CHEBI:136302"/>
    </reaction>
    <physiologicalReaction direction="left-to-right" evidence="11">
        <dbReference type="Rhea" id="RHEA:52061"/>
    </physiologicalReaction>
</comment>
<evidence type="ECO:0000256" key="14">
    <source>
        <dbReference type="ARBA" id="ARBA00049296"/>
    </source>
</evidence>
<evidence type="ECO:0000256" key="11">
    <source>
        <dbReference type="ARBA" id="ARBA00048701"/>
    </source>
</evidence>
<sequence>MSAISFIFSLIFSVIWVTSVYFDVKFQPRLGHDWYIYKLIMLTNLNFILDTIYSVLVLLSYTGCQRVRNLVDYLFFTSVFPIALITCGLFWGLYAIEPALVMPDWVAKLIPGWLNHVTHTLPVVFVYADAYFHQRSPPTNRSALKVSATLVAVYFVIIFYVRFFDGYWLYPLLELFSNTHFILAYFAGVLGFFGLTQAAKLTNWLFWRANKKLKQK</sequence>
<comment type="catalytic activity">
    <reaction evidence="14">
        <text>13-(9Z-octadecenoyloxy)-octadecanoate + H2O = 13-hydroxy-octadecanoate + (9Z)-octadecenoate + H(+)</text>
        <dbReference type="Rhea" id="RHEA:52064"/>
        <dbReference type="ChEBI" id="CHEBI:15377"/>
        <dbReference type="ChEBI" id="CHEBI:15378"/>
        <dbReference type="ChEBI" id="CHEBI:30823"/>
        <dbReference type="ChEBI" id="CHEBI:136303"/>
        <dbReference type="ChEBI" id="CHEBI:136304"/>
    </reaction>
    <physiologicalReaction direction="left-to-right" evidence="14">
        <dbReference type="Rhea" id="RHEA:52065"/>
    </physiologicalReaction>
</comment>
<dbReference type="EMBL" id="CANHGI010000006">
    <property type="protein sequence ID" value="CAI5456222.1"/>
    <property type="molecule type" value="Genomic_DNA"/>
</dbReference>
<evidence type="ECO:0000256" key="2">
    <source>
        <dbReference type="ARBA" id="ARBA00004127"/>
    </source>
</evidence>
<evidence type="ECO:0000256" key="7">
    <source>
        <dbReference type="ARBA" id="ARBA00047368"/>
    </source>
</evidence>
<dbReference type="PANTHER" id="PTHR10989:SF23">
    <property type="entry name" value="FAR-17A_AIG1-LIKE PROTEIN"/>
    <property type="match status" value="1"/>
</dbReference>
<comment type="catalytic activity">
    <reaction evidence="9">
        <text>9-hexadecanoyloxy-octadecanoate + H2O = 9-hydroxy-octadecanoate + hexadecanoate + H(+)</text>
        <dbReference type="Rhea" id="RHEA:52052"/>
        <dbReference type="ChEBI" id="CHEBI:7896"/>
        <dbReference type="ChEBI" id="CHEBI:15377"/>
        <dbReference type="ChEBI" id="CHEBI:15378"/>
        <dbReference type="ChEBI" id="CHEBI:83670"/>
        <dbReference type="ChEBI" id="CHEBI:136286"/>
    </reaction>
    <physiologicalReaction direction="left-to-right" evidence="9">
        <dbReference type="Rhea" id="RHEA:52053"/>
    </physiologicalReaction>
</comment>
<evidence type="ECO:0000256" key="10">
    <source>
        <dbReference type="ARBA" id="ARBA00048680"/>
    </source>
</evidence>
<evidence type="ECO:0000256" key="3">
    <source>
        <dbReference type="ARBA" id="ARBA00009300"/>
    </source>
</evidence>
<gene>
    <name evidence="18" type="ORF">CAMP_LOCUS18859</name>
</gene>
<organism evidence="18 19">
    <name type="scientific">Caenorhabditis angaria</name>
    <dbReference type="NCBI Taxonomy" id="860376"/>
    <lineage>
        <taxon>Eukaryota</taxon>
        <taxon>Metazoa</taxon>
        <taxon>Ecdysozoa</taxon>
        <taxon>Nematoda</taxon>
        <taxon>Chromadorea</taxon>
        <taxon>Rhabditida</taxon>
        <taxon>Rhabditina</taxon>
        <taxon>Rhabditomorpha</taxon>
        <taxon>Rhabditoidea</taxon>
        <taxon>Rhabditidae</taxon>
        <taxon>Peloderinae</taxon>
        <taxon>Caenorhabditis</taxon>
    </lineage>
</organism>
<keyword evidence="6 17" id="KW-0472">Membrane</keyword>
<name>A0A9P1NC80_9PELO</name>
<evidence type="ECO:0000256" key="4">
    <source>
        <dbReference type="ARBA" id="ARBA00022692"/>
    </source>
</evidence>
<accession>A0A9P1NC80</accession>
<keyword evidence="19" id="KW-1185">Reference proteome</keyword>
<comment type="catalytic activity">
    <reaction evidence="16">
        <text>12-(9Z-hexadecenoyloxy)-octadecanoate + H2O = 12-hydroxyoctadecanoate + (9Z)-hexadecenoate + H(+)</text>
        <dbReference type="Rhea" id="RHEA:52072"/>
        <dbReference type="ChEBI" id="CHEBI:15377"/>
        <dbReference type="ChEBI" id="CHEBI:15378"/>
        <dbReference type="ChEBI" id="CHEBI:32372"/>
        <dbReference type="ChEBI" id="CHEBI:84201"/>
        <dbReference type="ChEBI" id="CHEBI:136312"/>
    </reaction>
    <physiologicalReaction direction="left-to-right" evidence="16">
        <dbReference type="Rhea" id="RHEA:52073"/>
    </physiologicalReaction>
</comment>
<feature type="transmembrane region" description="Helical" evidence="17">
    <location>
        <begin position="113"/>
        <end position="132"/>
    </location>
</feature>
<comment type="catalytic activity">
    <reaction evidence="13">
        <text>9-octadecanoyloxy-octadecanoate + H2O = 9-hydroxy-octadecanoate + octadecanoate + H(+)</text>
        <dbReference type="Rhea" id="RHEA:52096"/>
        <dbReference type="ChEBI" id="CHEBI:15377"/>
        <dbReference type="ChEBI" id="CHEBI:15378"/>
        <dbReference type="ChEBI" id="CHEBI:25629"/>
        <dbReference type="ChEBI" id="CHEBI:136286"/>
        <dbReference type="ChEBI" id="CHEBI:136373"/>
    </reaction>
    <physiologicalReaction direction="left-to-right" evidence="13">
        <dbReference type="Rhea" id="RHEA:52097"/>
    </physiologicalReaction>
</comment>
<comment type="catalytic activity">
    <reaction evidence="12">
        <text>9-(9Z-octadecenoyloxy)-octadecanoate + H2O = 9-hydroxy-octadecanoate + (9Z)-octadecenoate + H(+)</text>
        <dbReference type="Rhea" id="RHEA:52048"/>
        <dbReference type="ChEBI" id="CHEBI:15377"/>
        <dbReference type="ChEBI" id="CHEBI:15378"/>
        <dbReference type="ChEBI" id="CHEBI:30823"/>
        <dbReference type="ChEBI" id="CHEBI:136282"/>
        <dbReference type="ChEBI" id="CHEBI:136286"/>
    </reaction>
    <physiologicalReaction direction="left-to-right" evidence="12">
        <dbReference type="Rhea" id="RHEA:52049"/>
    </physiologicalReaction>
</comment>
<comment type="similarity">
    <text evidence="3">Belongs to the AIG1 family.</text>
</comment>
<comment type="catalytic activity">
    <reaction evidence="15">
        <text>13-(9Z-hexadecenoyloxy)-octadecanoate + H2O = 13-hydroxy-octadecanoate + (9Z)-hexadecenoate + H(+)</text>
        <dbReference type="Rhea" id="RHEA:52076"/>
        <dbReference type="ChEBI" id="CHEBI:15377"/>
        <dbReference type="ChEBI" id="CHEBI:15378"/>
        <dbReference type="ChEBI" id="CHEBI:32372"/>
        <dbReference type="ChEBI" id="CHEBI:136304"/>
        <dbReference type="ChEBI" id="CHEBI:136315"/>
    </reaction>
    <physiologicalReaction direction="left-to-right" evidence="15">
        <dbReference type="Rhea" id="RHEA:52077"/>
    </physiologicalReaction>
</comment>
<comment type="subcellular location">
    <subcellularLocation>
        <location evidence="2">Endomembrane system</location>
        <topology evidence="2">Multi-pass membrane protein</topology>
    </subcellularLocation>
</comment>
<protein>
    <submittedName>
        <fullName evidence="18">Uncharacterized protein</fullName>
    </submittedName>
</protein>
<comment type="catalytic activity">
    <reaction evidence="8">
        <text>13-octadecanoyloxy-octadecanoate + H2O = 13-hydroxy-octadecanoate + octadecanoate + H(+)</text>
        <dbReference type="Rhea" id="RHEA:52084"/>
        <dbReference type="ChEBI" id="CHEBI:15377"/>
        <dbReference type="ChEBI" id="CHEBI:15378"/>
        <dbReference type="ChEBI" id="CHEBI:25629"/>
        <dbReference type="ChEBI" id="CHEBI:136304"/>
        <dbReference type="ChEBI" id="CHEBI:136335"/>
    </reaction>
    <physiologicalReaction direction="left-to-right" evidence="8">
        <dbReference type="Rhea" id="RHEA:52085"/>
    </physiologicalReaction>
</comment>
<evidence type="ECO:0000313" key="18">
    <source>
        <dbReference type="EMBL" id="CAI5456222.1"/>
    </source>
</evidence>